<dbReference type="AlphaFoldDB" id="A0A5C7GFT2"/>
<sequence>MFKALLKILPILSFVTSVILWSCEGRKSKNDLLQESISKYNDDLVPVNIIKYYPEAYTEIVKDSILSNGFKVKIKTFTNMDKSITKVSKSHTTKFKDHFRKIESDVVVYKNDKLIFKETINNEFLMNHLGTSEDLKNYIGNDIYINEEATLNTNKLVLIASLYKPKNNNCISYNIIIDEHGVCTMNKINYART</sequence>
<reference evidence="1 2" key="1">
    <citation type="submission" date="2019-08" db="EMBL/GenBank/DDBJ databases">
        <title>Seonamhaeicola sediminis sp. nov., isolated from marine sediment.</title>
        <authorList>
            <person name="Cao W.R."/>
        </authorList>
    </citation>
    <scope>NUCLEOTIDE SEQUENCE [LARGE SCALE GENOMIC DNA]</scope>
    <source>
        <strain evidence="1 2">1505</strain>
    </source>
</reference>
<dbReference type="EMBL" id="VRKQ01000013">
    <property type="protein sequence ID" value="TXG35973.1"/>
    <property type="molecule type" value="Genomic_DNA"/>
</dbReference>
<comment type="caution">
    <text evidence="1">The sequence shown here is derived from an EMBL/GenBank/DDBJ whole genome shotgun (WGS) entry which is preliminary data.</text>
</comment>
<dbReference type="RefSeq" id="WP_147769164.1">
    <property type="nucleotide sequence ID" value="NZ_VRKQ01000013.1"/>
</dbReference>
<gene>
    <name evidence="1" type="ORF">FUA22_13685</name>
</gene>
<evidence type="ECO:0000313" key="1">
    <source>
        <dbReference type="EMBL" id="TXG35973.1"/>
    </source>
</evidence>
<keyword evidence="2" id="KW-1185">Reference proteome</keyword>
<dbReference type="Gene3D" id="2.40.128.510">
    <property type="entry name" value="Protein of unknown function DUF4738"/>
    <property type="match status" value="1"/>
</dbReference>
<protein>
    <recommendedName>
        <fullName evidence="3">DUF4738 domain-containing protein</fullName>
    </recommendedName>
</protein>
<dbReference type="Proteomes" id="UP000321080">
    <property type="component" value="Unassembled WGS sequence"/>
</dbReference>
<accession>A0A5C7GFT2</accession>
<organism evidence="1 2">
    <name type="scientific">Seonamhaeicola maritimus</name>
    <dbReference type="NCBI Taxonomy" id="2591822"/>
    <lineage>
        <taxon>Bacteria</taxon>
        <taxon>Pseudomonadati</taxon>
        <taxon>Bacteroidota</taxon>
        <taxon>Flavobacteriia</taxon>
        <taxon>Flavobacteriales</taxon>
        <taxon>Flavobacteriaceae</taxon>
    </lineage>
</organism>
<name>A0A5C7GFT2_9FLAO</name>
<dbReference type="OrthoDB" id="1441026at2"/>
<evidence type="ECO:0008006" key="3">
    <source>
        <dbReference type="Google" id="ProtNLM"/>
    </source>
</evidence>
<evidence type="ECO:0000313" key="2">
    <source>
        <dbReference type="Proteomes" id="UP000321080"/>
    </source>
</evidence>
<proteinExistence type="predicted"/>